<sequence length="167" mass="19397">MLLALKAISEDELEALKLDSSPLTEDYFSGQDSEDELWLDKFWDILQFLIAHDRFDFSSIPGKVVQGGEPIDEELDLGYGPALYVTADEVKNIKEYLSSLKYEELVRKFDAEVISQEEIYPYYQEFRKASAEEIQEEISYCLAYVDKLKEFYRKAADKNFAVIKELC</sequence>
<dbReference type="SUPFAM" id="SSF111069">
    <property type="entry name" value="Hypothetical protein yfbM"/>
    <property type="match status" value="1"/>
</dbReference>
<dbReference type="EMBL" id="CP048222">
    <property type="protein sequence ID" value="QHT69832.1"/>
    <property type="molecule type" value="Genomic_DNA"/>
</dbReference>
<evidence type="ECO:0000313" key="2">
    <source>
        <dbReference type="Proteomes" id="UP000480178"/>
    </source>
</evidence>
<keyword evidence="2" id="KW-1185">Reference proteome</keyword>
<name>A0A6C0GQJ0_9BACT</name>
<reference evidence="1 2" key="1">
    <citation type="submission" date="2020-01" db="EMBL/GenBank/DDBJ databases">
        <authorList>
            <person name="Kim M.K."/>
        </authorList>
    </citation>
    <scope>NUCLEOTIDE SEQUENCE [LARGE SCALE GENOMIC DNA]</scope>
    <source>
        <strain evidence="1 2">172606-1</strain>
    </source>
</reference>
<dbReference type="Proteomes" id="UP000480178">
    <property type="component" value="Chromosome"/>
</dbReference>
<dbReference type="RefSeq" id="WP_162445816.1">
    <property type="nucleotide sequence ID" value="NZ_CP048222.1"/>
</dbReference>
<accession>A0A6C0GQJ0</accession>
<dbReference type="InterPro" id="IPR035944">
    <property type="entry name" value="YfbM-like_sf"/>
</dbReference>
<evidence type="ECO:0000313" key="1">
    <source>
        <dbReference type="EMBL" id="QHT69832.1"/>
    </source>
</evidence>
<organism evidence="1 2">
    <name type="scientific">Rhodocytophaga rosea</name>
    <dbReference type="NCBI Taxonomy" id="2704465"/>
    <lineage>
        <taxon>Bacteria</taxon>
        <taxon>Pseudomonadati</taxon>
        <taxon>Bacteroidota</taxon>
        <taxon>Cytophagia</taxon>
        <taxon>Cytophagales</taxon>
        <taxon>Rhodocytophagaceae</taxon>
        <taxon>Rhodocytophaga</taxon>
    </lineage>
</organism>
<gene>
    <name evidence="1" type="ORF">GXP67_25895</name>
</gene>
<dbReference type="KEGG" id="rhoz:GXP67_25895"/>
<dbReference type="Pfam" id="PF08974">
    <property type="entry name" value="DUF1877"/>
    <property type="match status" value="1"/>
</dbReference>
<proteinExistence type="predicted"/>
<dbReference type="Gene3D" id="3.40.1760.10">
    <property type="entry name" value="YfbM-like super family"/>
    <property type="match status" value="1"/>
</dbReference>
<dbReference type="InterPro" id="IPR015068">
    <property type="entry name" value="DUF1877"/>
</dbReference>
<protein>
    <submittedName>
        <fullName evidence="1">DUF1877 family protein</fullName>
    </submittedName>
</protein>
<dbReference type="AlphaFoldDB" id="A0A6C0GQJ0"/>